<comment type="caution">
    <text evidence="1">The sequence shown here is derived from an EMBL/GenBank/DDBJ whole genome shotgun (WGS) entry which is preliminary data.</text>
</comment>
<proteinExistence type="predicted"/>
<gene>
    <name evidence="1" type="ORF">SDC9_81158</name>
</gene>
<dbReference type="AlphaFoldDB" id="A0A644Z1G2"/>
<accession>A0A644Z1G2</accession>
<organism evidence="1">
    <name type="scientific">bioreactor metagenome</name>
    <dbReference type="NCBI Taxonomy" id="1076179"/>
    <lineage>
        <taxon>unclassified sequences</taxon>
        <taxon>metagenomes</taxon>
        <taxon>ecological metagenomes</taxon>
    </lineage>
</organism>
<evidence type="ECO:0008006" key="2">
    <source>
        <dbReference type="Google" id="ProtNLM"/>
    </source>
</evidence>
<name>A0A644Z1G2_9ZZZZ</name>
<reference evidence="1" key="1">
    <citation type="submission" date="2019-08" db="EMBL/GenBank/DDBJ databases">
        <authorList>
            <person name="Kucharzyk K."/>
            <person name="Murdoch R.W."/>
            <person name="Higgins S."/>
            <person name="Loffler F."/>
        </authorList>
    </citation>
    <scope>NUCLEOTIDE SEQUENCE</scope>
</reference>
<evidence type="ECO:0000313" key="1">
    <source>
        <dbReference type="EMBL" id="MPM34572.1"/>
    </source>
</evidence>
<dbReference type="EMBL" id="VSSQ01007015">
    <property type="protein sequence ID" value="MPM34572.1"/>
    <property type="molecule type" value="Genomic_DNA"/>
</dbReference>
<sequence>MKEVMQNHKSAIKGILKFFALSVWTGTIAQQQQQPQKTPVEIAAEQADRLQRDLKLDNYQVFVVDSTLQTNLAGVMNEFEQMKKGGMQNPESYREVQKLWQKKTDDTFERIMTLEQFDRYLRISGMSNKERKKKLEEVKKRKESK</sequence>
<protein>
    <recommendedName>
        <fullName evidence="2">DUF4168 domain-containing protein</fullName>
    </recommendedName>
</protein>